<dbReference type="InterPro" id="IPR017896">
    <property type="entry name" value="4Fe4S_Fe-S-bd"/>
</dbReference>
<dbReference type="PROSITE" id="PS51085">
    <property type="entry name" value="2FE2S_FER_2"/>
    <property type="match status" value="1"/>
</dbReference>
<proteinExistence type="predicted"/>
<dbReference type="InterPro" id="IPR036010">
    <property type="entry name" value="2Fe-2S_ferredoxin-like_sf"/>
</dbReference>
<evidence type="ECO:0000256" key="3">
    <source>
        <dbReference type="ARBA" id="ARBA00023014"/>
    </source>
</evidence>
<dbReference type="RefSeq" id="WP_109060058.1">
    <property type="nucleotide sequence ID" value="NZ_QETA01000001.1"/>
</dbReference>
<dbReference type="AlphaFoldDB" id="A0A2V1K358"/>
<dbReference type="PROSITE" id="PS00198">
    <property type="entry name" value="4FE4S_FER_1"/>
    <property type="match status" value="1"/>
</dbReference>
<keyword evidence="7" id="KW-1185">Reference proteome</keyword>
<evidence type="ECO:0000256" key="1">
    <source>
        <dbReference type="ARBA" id="ARBA00022723"/>
    </source>
</evidence>
<evidence type="ECO:0000259" key="5">
    <source>
        <dbReference type="PROSITE" id="PS51379"/>
    </source>
</evidence>
<evidence type="ECO:0000313" key="7">
    <source>
        <dbReference type="Proteomes" id="UP000245212"/>
    </source>
</evidence>
<protein>
    <submittedName>
        <fullName evidence="6">Ferredoxin</fullName>
    </submittedName>
</protein>
<dbReference type="SUPFAM" id="SSF46548">
    <property type="entry name" value="alpha-helical ferredoxin"/>
    <property type="match status" value="1"/>
</dbReference>
<dbReference type="PROSITE" id="PS51379">
    <property type="entry name" value="4FE4S_FER_2"/>
    <property type="match status" value="2"/>
</dbReference>
<name>A0A2V1K358_9BURK</name>
<dbReference type="GO" id="GO:0046872">
    <property type="term" value="F:metal ion binding"/>
    <property type="evidence" value="ECO:0007669"/>
    <property type="project" value="UniProtKB-KW"/>
</dbReference>
<feature type="domain" description="4Fe-4S ferredoxin-type" evidence="5">
    <location>
        <begin position="142"/>
        <end position="173"/>
    </location>
</feature>
<reference evidence="7" key="1">
    <citation type="submission" date="2018-05" db="EMBL/GenBank/DDBJ databases">
        <authorList>
            <person name="Li Y."/>
        </authorList>
    </citation>
    <scope>NUCLEOTIDE SEQUENCE [LARGE SCALE GENOMIC DNA]</scope>
    <source>
        <strain evidence="7">3d-2-2</strain>
    </source>
</reference>
<feature type="domain" description="2Fe-2S ferredoxin-type" evidence="4">
    <location>
        <begin position="3"/>
        <end position="82"/>
    </location>
</feature>
<dbReference type="SUPFAM" id="SSF54292">
    <property type="entry name" value="2Fe-2S ferredoxin-like"/>
    <property type="match status" value="1"/>
</dbReference>
<dbReference type="Proteomes" id="UP000245212">
    <property type="component" value="Unassembled WGS sequence"/>
</dbReference>
<evidence type="ECO:0000313" key="6">
    <source>
        <dbReference type="EMBL" id="PWF24653.1"/>
    </source>
</evidence>
<dbReference type="Pfam" id="PF13187">
    <property type="entry name" value="Fer4_9"/>
    <property type="match status" value="1"/>
</dbReference>
<gene>
    <name evidence="6" type="ORF">DD235_00155</name>
</gene>
<keyword evidence="3" id="KW-0411">Iron-sulfur</keyword>
<accession>A0A2V1K358</accession>
<sequence length="224" mass="23810">MTETVQLIVNGQALDAAPHATIIQAYAAAGATLTANVGCMGQGVCGSCRCLVRREGEPEVRTALACETQVEAGMLVSFIDYFSTGQDRVYDLASLGDGWSRLQETARIFPQAAHCRHCGGCDRACPKGLSVQQGVAHAVAGDFAAVDDVFDQCVMCNLCSLACPEDIRPNHLGLFVRRQRASAQRPADLLRRLNQIESGRMLVDPGTDASLSCTDAGRKPGAQP</sequence>
<dbReference type="Pfam" id="PF13510">
    <property type="entry name" value="Fer2_4"/>
    <property type="match status" value="1"/>
</dbReference>
<comment type="caution">
    <text evidence="6">The sequence shown here is derived from an EMBL/GenBank/DDBJ whole genome shotgun (WGS) entry which is preliminary data.</text>
</comment>
<dbReference type="InterPro" id="IPR001041">
    <property type="entry name" value="2Fe-2S_ferredoxin-type"/>
</dbReference>
<keyword evidence="2" id="KW-0408">Iron</keyword>
<evidence type="ECO:0000259" key="4">
    <source>
        <dbReference type="PROSITE" id="PS51085"/>
    </source>
</evidence>
<evidence type="ECO:0000256" key="2">
    <source>
        <dbReference type="ARBA" id="ARBA00023004"/>
    </source>
</evidence>
<dbReference type="Gene3D" id="3.30.70.20">
    <property type="match status" value="1"/>
</dbReference>
<feature type="domain" description="4Fe-4S ferredoxin-type" evidence="5">
    <location>
        <begin position="106"/>
        <end position="134"/>
    </location>
</feature>
<organism evidence="6 7">
    <name type="scientific">Corticimicrobacter populi</name>
    <dbReference type="NCBI Taxonomy" id="2175229"/>
    <lineage>
        <taxon>Bacteria</taxon>
        <taxon>Pseudomonadati</taxon>
        <taxon>Pseudomonadota</taxon>
        <taxon>Betaproteobacteria</taxon>
        <taxon>Burkholderiales</taxon>
        <taxon>Alcaligenaceae</taxon>
        <taxon>Corticimicrobacter</taxon>
    </lineage>
</organism>
<dbReference type="GO" id="GO:0051536">
    <property type="term" value="F:iron-sulfur cluster binding"/>
    <property type="evidence" value="ECO:0007669"/>
    <property type="project" value="UniProtKB-KW"/>
</dbReference>
<dbReference type="InterPro" id="IPR017900">
    <property type="entry name" value="4Fe4S_Fe_S_CS"/>
</dbReference>
<dbReference type="Gene3D" id="3.10.20.740">
    <property type="match status" value="1"/>
</dbReference>
<keyword evidence="1" id="KW-0479">Metal-binding</keyword>
<dbReference type="EMBL" id="QETA01000001">
    <property type="protein sequence ID" value="PWF24653.1"/>
    <property type="molecule type" value="Genomic_DNA"/>
</dbReference>